<organism evidence="1 2">
    <name type="scientific">Desulfuromonas thiophila</name>
    <dbReference type="NCBI Taxonomy" id="57664"/>
    <lineage>
        <taxon>Bacteria</taxon>
        <taxon>Pseudomonadati</taxon>
        <taxon>Thermodesulfobacteriota</taxon>
        <taxon>Desulfuromonadia</taxon>
        <taxon>Desulfuromonadales</taxon>
        <taxon>Desulfuromonadaceae</taxon>
        <taxon>Desulfuromonas</taxon>
    </lineage>
</organism>
<dbReference type="OrthoDB" id="5402169at2"/>
<dbReference type="STRING" id="57664.SAMN05661003_1259"/>
<evidence type="ECO:0008006" key="3">
    <source>
        <dbReference type="Google" id="ProtNLM"/>
    </source>
</evidence>
<reference evidence="2" key="1">
    <citation type="submission" date="2016-10" db="EMBL/GenBank/DDBJ databases">
        <authorList>
            <person name="Varghese N."/>
            <person name="Submissions S."/>
        </authorList>
    </citation>
    <scope>NUCLEOTIDE SEQUENCE [LARGE SCALE GENOMIC DNA]</scope>
    <source>
        <strain evidence="2">DSM 8987</strain>
    </source>
</reference>
<name>A0A1G7EZ73_9BACT</name>
<protein>
    <recommendedName>
        <fullName evidence="3">Roadblock/LAMTOR2 domain-containing protein</fullName>
    </recommendedName>
</protein>
<sequence>MAFARIFSCLRQAPPGLLCALVADTEGETVADWVAQGSPEAARILAAHLGILLRYSQAPAVQLAAGAPQQLLVHTEAAVWFVLSLTSEYYLAACWRPQGVCAHQCRLLRQCGLALRQEILFG</sequence>
<dbReference type="RefSeq" id="WP_092080678.1">
    <property type="nucleotide sequence ID" value="NZ_CALFZY010000028.1"/>
</dbReference>
<dbReference type="Proteomes" id="UP000243205">
    <property type="component" value="Unassembled WGS sequence"/>
</dbReference>
<accession>A0A1G7EZ73</accession>
<evidence type="ECO:0000313" key="1">
    <source>
        <dbReference type="EMBL" id="SDE68949.1"/>
    </source>
</evidence>
<keyword evidence="2" id="KW-1185">Reference proteome</keyword>
<proteinExistence type="predicted"/>
<dbReference type="SUPFAM" id="SSF103196">
    <property type="entry name" value="Roadblock/LC7 domain"/>
    <property type="match status" value="1"/>
</dbReference>
<dbReference type="Gene3D" id="3.30.450.30">
    <property type="entry name" value="Dynein light chain 2a, cytoplasmic"/>
    <property type="match status" value="1"/>
</dbReference>
<dbReference type="EMBL" id="FNAQ01000025">
    <property type="protein sequence ID" value="SDE68949.1"/>
    <property type="molecule type" value="Genomic_DNA"/>
</dbReference>
<gene>
    <name evidence="1" type="ORF">SAMN05661003_1259</name>
</gene>
<evidence type="ECO:0000313" key="2">
    <source>
        <dbReference type="Proteomes" id="UP000243205"/>
    </source>
</evidence>
<dbReference type="AlphaFoldDB" id="A0A1G7EZ73"/>